<keyword evidence="3" id="KW-1185">Reference proteome</keyword>
<sequence length="233" mass="26222">MEIDRDHKGQGKSKSFYLRLRSIPPHYDQLKQLFRLFLTSLRSLSLLGNPSRGCELVDGCSFTLEFGAPKGRAIAPKVSSPNLDWTSVKGLGSKAPQAKVKGKRQFISQQWGDKNLLCVTSRNNQKRLRTAAGPRKGRLFIIISVRCQTIHAVIGFGVTHVLCMKKSERRRRSRGSSPAALWEPEFQSSFLVYVPHRTPHPVSRTLLGTALWVLDSECMLVLGLEERGRLGRR</sequence>
<evidence type="ECO:0000313" key="2">
    <source>
        <dbReference type="EMBL" id="GBP43221.1"/>
    </source>
</evidence>
<feature type="transmembrane region" description="Helical" evidence="1">
    <location>
        <begin position="139"/>
        <end position="164"/>
    </location>
</feature>
<gene>
    <name evidence="2" type="ORF">EVAR_39278_1</name>
</gene>
<comment type="caution">
    <text evidence="2">The sequence shown here is derived from an EMBL/GenBank/DDBJ whole genome shotgun (WGS) entry which is preliminary data.</text>
</comment>
<dbReference type="AlphaFoldDB" id="A0A4C1VWM6"/>
<accession>A0A4C1VWM6</accession>
<keyword evidence="1" id="KW-0472">Membrane</keyword>
<evidence type="ECO:0000313" key="3">
    <source>
        <dbReference type="Proteomes" id="UP000299102"/>
    </source>
</evidence>
<keyword evidence="1" id="KW-0812">Transmembrane</keyword>
<organism evidence="2 3">
    <name type="scientific">Eumeta variegata</name>
    <name type="common">Bagworm moth</name>
    <name type="synonym">Eumeta japonica</name>
    <dbReference type="NCBI Taxonomy" id="151549"/>
    <lineage>
        <taxon>Eukaryota</taxon>
        <taxon>Metazoa</taxon>
        <taxon>Ecdysozoa</taxon>
        <taxon>Arthropoda</taxon>
        <taxon>Hexapoda</taxon>
        <taxon>Insecta</taxon>
        <taxon>Pterygota</taxon>
        <taxon>Neoptera</taxon>
        <taxon>Endopterygota</taxon>
        <taxon>Lepidoptera</taxon>
        <taxon>Glossata</taxon>
        <taxon>Ditrysia</taxon>
        <taxon>Tineoidea</taxon>
        <taxon>Psychidae</taxon>
        <taxon>Oiketicinae</taxon>
        <taxon>Eumeta</taxon>
    </lineage>
</organism>
<keyword evidence="1" id="KW-1133">Transmembrane helix</keyword>
<name>A0A4C1VWM6_EUMVA</name>
<dbReference type="Proteomes" id="UP000299102">
    <property type="component" value="Unassembled WGS sequence"/>
</dbReference>
<protein>
    <submittedName>
        <fullName evidence="2">Uncharacterized protein</fullName>
    </submittedName>
</protein>
<proteinExistence type="predicted"/>
<dbReference type="EMBL" id="BGZK01000432">
    <property type="protein sequence ID" value="GBP43221.1"/>
    <property type="molecule type" value="Genomic_DNA"/>
</dbReference>
<reference evidence="2 3" key="1">
    <citation type="journal article" date="2019" name="Commun. Biol.">
        <title>The bagworm genome reveals a unique fibroin gene that provides high tensile strength.</title>
        <authorList>
            <person name="Kono N."/>
            <person name="Nakamura H."/>
            <person name="Ohtoshi R."/>
            <person name="Tomita M."/>
            <person name="Numata K."/>
            <person name="Arakawa K."/>
        </authorList>
    </citation>
    <scope>NUCLEOTIDE SEQUENCE [LARGE SCALE GENOMIC DNA]</scope>
</reference>
<evidence type="ECO:0000256" key="1">
    <source>
        <dbReference type="SAM" id="Phobius"/>
    </source>
</evidence>